<proteinExistence type="predicted"/>
<organism evidence="1">
    <name type="scientific">freshwater metagenome</name>
    <dbReference type="NCBI Taxonomy" id="449393"/>
    <lineage>
        <taxon>unclassified sequences</taxon>
        <taxon>metagenomes</taxon>
        <taxon>ecological metagenomes</taxon>
    </lineage>
</organism>
<dbReference type="EMBL" id="CAESAJ010000124">
    <property type="protein sequence ID" value="CAB4341760.1"/>
    <property type="molecule type" value="Genomic_DNA"/>
</dbReference>
<dbReference type="AlphaFoldDB" id="A0A6J5ZMH7"/>
<name>A0A6J5ZMH7_9ZZZZ</name>
<protein>
    <submittedName>
        <fullName evidence="1">Unannotated protein</fullName>
    </submittedName>
</protein>
<sequence length="103" mass="11684">MEDRFKSRRRRVLFDQFDRICLDLTGFYRDVLAVQVGSDAELINSELRPQIEKLAAIGTVTDTIGRIDAIKQARDQLYANVTPLLVFESLFVGLRDARLLVAG</sequence>
<gene>
    <name evidence="1" type="ORF">UFOPK3770_01018</name>
</gene>
<evidence type="ECO:0000313" key="1">
    <source>
        <dbReference type="EMBL" id="CAB4341760.1"/>
    </source>
</evidence>
<accession>A0A6J5ZMH7</accession>
<reference evidence="1" key="1">
    <citation type="submission" date="2020-05" db="EMBL/GenBank/DDBJ databases">
        <authorList>
            <person name="Chiriac C."/>
            <person name="Salcher M."/>
            <person name="Ghai R."/>
            <person name="Kavagutti S V."/>
        </authorList>
    </citation>
    <scope>NUCLEOTIDE SEQUENCE</scope>
</reference>